<organism evidence="2 3">
    <name type="scientific">Magallana gigas</name>
    <name type="common">Pacific oyster</name>
    <name type="synonym">Crassostrea gigas</name>
    <dbReference type="NCBI Taxonomy" id="29159"/>
    <lineage>
        <taxon>Eukaryota</taxon>
        <taxon>Metazoa</taxon>
        <taxon>Spiralia</taxon>
        <taxon>Lophotrochozoa</taxon>
        <taxon>Mollusca</taxon>
        <taxon>Bivalvia</taxon>
        <taxon>Autobranchia</taxon>
        <taxon>Pteriomorphia</taxon>
        <taxon>Ostreida</taxon>
        <taxon>Ostreoidea</taxon>
        <taxon>Ostreidae</taxon>
        <taxon>Magallana</taxon>
    </lineage>
</organism>
<sequence length="203" mass="22620">MTNTSSIYPTECPSNGLFAGAAFIGLLIGVITTGSISFFLHKRWTSSNKGRALCNSLHELNETQASVRPTAGETYNEIENEPQSPKISYVLPITKDETKSSVLTNNPEIYHHLREDYDVKDRSNYYDHAVPLKNPQEIEPDQYGQLAIEETGAYSTVTNMNKTGPEPVRNEAYSTIETSEFQLVEVEGNNNDNSASYFVLAKE</sequence>
<name>A0A8W8LZI2_MAGGI</name>
<dbReference type="Proteomes" id="UP000005408">
    <property type="component" value="Unassembled WGS sequence"/>
</dbReference>
<evidence type="ECO:0000256" key="1">
    <source>
        <dbReference type="SAM" id="Phobius"/>
    </source>
</evidence>
<dbReference type="AlphaFoldDB" id="A0A8W8LZI2"/>
<feature type="transmembrane region" description="Helical" evidence="1">
    <location>
        <begin position="17"/>
        <end position="40"/>
    </location>
</feature>
<keyword evidence="1" id="KW-1133">Transmembrane helix</keyword>
<evidence type="ECO:0000313" key="2">
    <source>
        <dbReference type="EnsemblMetazoa" id="G30312.1:cds"/>
    </source>
</evidence>
<protein>
    <submittedName>
        <fullName evidence="2">Uncharacterized protein</fullName>
    </submittedName>
</protein>
<proteinExistence type="predicted"/>
<accession>A0A8W8LZI2</accession>
<reference evidence="2" key="1">
    <citation type="submission" date="2022-08" db="UniProtKB">
        <authorList>
            <consortium name="EnsemblMetazoa"/>
        </authorList>
    </citation>
    <scope>IDENTIFICATION</scope>
    <source>
        <strain evidence="2">05x7-T-G4-1.051#20</strain>
    </source>
</reference>
<evidence type="ECO:0000313" key="3">
    <source>
        <dbReference type="Proteomes" id="UP000005408"/>
    </source>
</evidence>
<keyword evidence="1" id="KW-0472">Membrane</keyword>
<dbReference type="EnsemblMetazoa" id="G30312.1">
    <property type="protein sequence ID" value="G30312.1:cds"/>
    <property type="gene ID" value="G30312"/>
</dbReference>
<keyword evidence="1" id="KW-0812">Transmembrane</keyword>
<keyword evidence="3" id="KW-1185">Reference proteome</keyword>